<dbReference type="Proteomes" id="UP000887577">
    <property type="component" value="Unplaced"/>
</dbReference>
<feature type="domain" description="CCHC-type" evidence="3">
    <location>
        <begin position="456"/>
        <end position="471"/>
    </location>
</feature>
<organism evidence="4 5">
    <name type="scientific">Panagrolaimus superbus</name>
    <dbReference type="NCBI Taxonomy" id="310955"/>
    <lineage>
        <taxon>Eukaryota</taxon>
        <taxon>Metazoa</taxon>
        <taxon>Ecdysozoa</taxon>
        <taxon>Nematoda</taxon>
        <taxon>Chromadorea</taxon>
        <taxon>Rhabditida</taxon>
        <taxon>Tylenchina</taxon>
        <taxon>Panagrolaimomorpha</taxon>
        <taxon>Panagrolaimoidea</taxon>
        <taxon>Panagrolaimidae</taxon>
        <taxon>Panagrolaimus</taxon>
    </lineage>
</organism>
<evidence type="ECO:0000313" key="5">
    <source>
        <dbReference type="WBParaSite" id="PSU_v2.g1957.t1"/>
    </source>
</evidence>
<evidence type="ECO:0000259" key="3">
    <source>
        <dbReference type="PROSITE" id="PS50158"/>
    </source>
</evidence>
<keyword evidence="1" id="KW-0863">Zinc-finger</keyword>
<proteinExistence type="predicted"/>
<dbReference type="GO" id="GO:0008270">
    <property type="term" value="F:zinc ion binding"/>
    <property type="evidence" value="ECO:0007669"/>
    <property type="project" value="UniProtKB-KW"/>
</dbReference>
<feature type="coiled-coil region" evidence="2">
    <location>
        <begin position="31"/>
        <end position="69"/>
    </location>
</feature>
<name>A0A914YJS2_9BILA</name>
<dbReference type="InterPro" id="IPR001878">
    <property type="entry name" value="Znf_CCHC"/>
</dbReference>
<protein>
    <submittedName>
        <fullName evidence="5">CCHC-type domain-containing protein</fullName>
    </submittedName>
</protein>
<keyword evidence="2" id="KW-0175">Coiled coil</keyword>
<evidence type="ECO:0000256" key="1">
    <source>
        <dbReference type="PROSITE-ProRule" id="PRU00047"/>
    </source>
</evidence>
<dbReference type="AlphaFoldDB" id="A0A914YJS2"/>
<keyword evidence="1" id="KW-0862">Zinc</keyword>
<dbReference type="WBParaSite" id="PSU_v2.g1957.t1">
    <property type="protein sequence ID" value="PSU_v2.g1957.t1"/>
    <property type="gene ID" value="PSU_v2.g1957"/>
</dbReference>
<dbReference type="PROSITE" id="PS50158">
    <property type="entry name" value="ZF_CCHC"/>
    <property type="match status" value="1"/>
</dbReference>
<sequence>MDKPRSMVPQDYMIDMEIHLSTSIRWLMEQIDEQDKTVEHLYNVKQDLENQIEELIQDKNNLVNQLSEQPKSSHALSAIERRQLELLGIDKVSDLINQYRFLLMQMSEMKSDKSRNALSVSTRKDTVAQLEKVVQIPKIIKPHGGTCFSKIGDQHEGENNKVDEKREVYRGLGNAKIPQPPLFKGKSRADLERFFRYFEPYADTLSLDNSAKALLVGYYIPSLQYQHDSLMQRKACYAEVKRELLNSLGSDSSVATYSLRANLDKLVKPANKSYRSFLEKVERKVAEAFSSDNKQREQELKKILLRLTQEDHDTSYCSITLPHTAAGYYRLKELVLGTEDATKMRKQKTKSQQLVERGSPEKSFSVVDSAWCYPAADYKDEEIGQHQQQRYAGLVHQADEDVAHKRTHVSFIGRKPKRNRNFKGTPKRSYAFMIAAKSSVDAASRTGTSTKAIKHCFVCGEVVHVAKDCPRRFVEKNKVDKITNEYTAGGISVEHDGVKDKSDANLELDALPYSACYTVGNYTVKAHVDVPATKEKDLSENDSMMPLVNDDAQRRDILNCIRVNQIEIVRDNVILSQVKPYYSTKASSKW</sequence>
<keyword evidence="1" id="KW-0479">Metal-binding</keyword>
<keyword evidence="4" id="KW-1185">Reference proteome</keyword>
<evidence type="ECO:0000256" key="2">
    <source>
        <dbReference type="SAM" id="Coils"/>
    </source>
</evidence>
<evidence type="ECO:0000313" key="4">
    <source>
        <dbReference type="Proteomes" id="UP000887577"/>
    </source>
</evidence>
<accession>A0A914YJS2</accession>
<reference evidence="5" key="1">
    <citation type="submission" date="2022-11" db="UniProtKB">
        <authorList>
            <consortium name="WormBaseParasite"/>
        </authorList>
    </citation>
    <scope>IDENTIFICATION</scope>
</reference>
<dbReference type="GO" id="GO:0003676">
    <property type="term" value="F:nucleic acid binding"/>
    <property type="evidence" value="ECO:0007669"/>
    <property type="project" value="InterPro"/>
</dbReference>